<feature type="compositionally biased region" description="Pro residues" evidence="1">
    <location>
        <begin position="78"/>
        <end position="87"/>
    </location>
</feature>
<dbReference type="Proteomes" id="UP000799438">
    <property type="component" value="Unassembled WGS sequence"/>
</dbReference>
<sequence>MAANVISLRFTRSKKRSVVVPKGTDLTIKTANYTKVLAEVQSLAQAFSFLVYISSKIIPKELIGQEELYPHKGEDPPSYGPPPPPVNTPSHSNKPNADGSSLSIK</sequence>
<reference evidence="2" key="1">
    <citation type="journal article" date="2020" name="Stud. Mycol.">
        <title>101 Dothideomycetes genomes: a test case for predicting lifestyles and emergence of pathogens.</title>
        <authorList>
            <person name="Haridas S."/>
            <person name="Albert R."/>
            <person name="Binder M."/>
            <person name="Bloem J."/>
            <person name="Labutti K."/>
            <person name="Salamov A."/>
            <person name="Andreopoulos B."/>
            <person name="Baker S."/>
            <person name="Barry K."/>
            <person name="Bills G."/>
            <person name="Bluhm B."/>
            <person name="Cannon C."/>
            <person name="Castanera R."/>
            <person name="Culley D."/>
            <person name="Daum C."/>
            <person name="Ezra D."/>
            <person name="Gonzalez J."/>
            <person name="Henrissat B."/>
            <person name="Kuo A."/>
            <person name="Liang C."/>
            <person name="Lipzen A."/>
            <person name="Lutzoni F."/>
            <person name="Magnuson J."/>
            <person name="Mondo S."/>
            <person name="Nolan M."/>
            <person name="Ohm R."/>
            <person name="Pangilinan J."/>
            <person name="Park H.-J."/>
            <person name="Ramirez L."/>
            <person name="Alfaro M."/>
            <person name="Sun H."/>
            <person name="Tritt A."/>
            <person name="Yoshinaga Y."/>
            <person name="Zwiers L.-H."/>
            <person name="Turgeon B."/>
            <person name="Goodwin S."/>
            <person name="Spatafora J."/>
            <person name="Crous P."/>
            <person name="Grigoriev I."/>
        </authorList>
    </citation>
    <scope>NUCLEOTIDE SEQUENCE</scope>
    <source>
        <strain evidence="2">CBS 121167</strain>
    </source>
</reference>
<dbReference type="GeneID" id="54301013"/>
<keyword evidence="3" id="KW-1185">Reference proteome</keyword>
<evidence type="ECO:0000256" key="1">
    <source>
        <dbReference type="SAM" id="MobiDB-lite"/>
    </source>
</evidence>
<evidence type="ECO:0000313" key="3">
    <source>
        <dbReference type="Proteomes" id="UP000799438"/>
    </source>
</evidence>
<feature type="compositionally biased region" description="Polar residues" evidence="1">
    <location>
        <begin position="90"/>
        <end position="105"/>
    </location>
</feature>
<dbReference type="EMBL" id="ML995500">
    <property type="protein sequence ID" value="KAF2137687.1"/>
    <property type="molecule type" value="Genomic_DNA"/>
</dbReference>
<gene>
    <name evidence="2" type="ORF">K452DRAFT_312082</name>
</gene>
<organism evidence="2 3">
    <name type="scientific">Aplosporella prunicola CBS 121167</name>
    <dbReference type="NCBI Taxonomy" id="1176127"/>
    <lineage>
        <taxon>Eukaryota</taxon>
        <taxon>Fungi</taxon>
        <taxon>Dikarya</taxon>
        <taxon>Ascomycota</taxon>
        <taxon>Pezizomycotina</taxon>
        <taxon>Dothideomycetes</taxon>
        <taxon>Dothideomycetes incertae sedis</taxon>
        <taxon>Botryosphaeriales</taxon>
        <taxon>Aplosporellaceae</taxon>
        <taxon>Aplosporella</taxon>
    </lineage>
</organism>
<protein>
    <submittedName>
        <fullName evidence="2">Uncharacterized protein</fullName>
    </submittedName>
</protein>
<proteinExistence type="predicted"/>
<accession>A0A6A6B410</accession>
<evidence type="ECO:0000313" key="2">
    <source>
        <dbReference type="EMBL" id="KAF2137687.1"/>
    </source>
</evidence>
<name>A0A6A6B410_9PEZI</name>
<feature type="region of interest" description="Disordered" evidence="1">
    <location>
        <begin position="68"/>
        <end position="105"/>
    </location>
</feature>
<dbReference type="RefSeq" id="XP_033393402.1">
    <property type="nucleotide sequence ID" value="XM_033543516.1"/>
</dbReference>
<dbReference type="AlphaFoldDB" id="A0A6A6B410"/>